<name>A0AAN6SF06_9PEZI</name>
<sequence>MCGQLTINHECPDCSDVVSISTETLKCIKAKNWGDCGSVHSDNRQASKRADKICSSCQRKKGEEERKKQKERDDAVKAAAQSCTTS</sequence>
<evidence type="ECO:0000256" key="1">
    <source>
        <dbReference type="SAM" id="MobiDB-lite"/>
    </source>
</evidence>
<organism evidence="2 3">
    <name type="scientific">Pseudoneurospora amorphoporcata</name>
    <dbReference type="NCBI Taxonomy" id="241081"/>
    <lineage>
        <taxon>Eukaryota</taxon>
        <taxon>Fungi</taxon>
        <taxon>Dikarya</taxon>
        <taxon>Ascomycota</taxon>
        <taxon>Pezizomycotina</taxon>
        <taxon>Sordariomycetes</taxon>
        <taxon>Sordariomycetidae</taxon>
        <taxon>Sordariales</taxon>
        <taxon>Sordariaceae</taxon>
        <taxon>Pseudoneurospora</taxon>
    </lineage>
</organism>
<evidence type="ECO:0000313" key="3">
    <source>
        <dbReference type="Proteomes" id="UP001303222"/>
    </source>
</evidence>
<proteinExistence type="predicted"/>
<accession>A0AAN6SF06</accession>
<keyword evidence="3" id="KW-1185">Reference proteome</keyword>
<gene>
    <name evidence="2" type="ORF">QBC32DRAFT_315551</name>
</gene>
<reference evidence="2" key="1">
    <citation type="journal article" date="2023" name="Mol. Phylogenet. Evol.">
        <title>Genome-scale phylogeny and comparative genomics of the fungal order Sordariales.</title>
        <authorList>
            <person name="Hensen N."/>
            <person name="Bonometti L."/>
            <person name="Westerberg I."/>
            <person name="Brannstrom I.O."/>
            <person name="Guillou S."/>
            <person name="Cros-Aarteil S."/>
            <person name="Calhoun S."/>
            <person name="Haridas S."/>
            <person name="Kuo A."/>
            <person name="Mondo S."/>
            <person name="Pangilinan J."/>
            <person name="Riley R."/>
            <person name="LaButti K."/>
            <person name="Andreopoulos B."/>
            <person name="Lipzen A."/>
            <person name="Chen C."/>
            <person name="Yan M."/>
            <person name="Daum C."/>
            <person name="Ng V."/>
            <person name="Clum A."/>
            <person name="Steindorff A."/>
            <person name="Ohm R.A."/>
            <person name="Martin F."/>
            <person name="Silar P."/>
            <person name="Natvig D.O."/>
            <person name="Lalanne C."/>
            <person name="Gautier V."/>
            <person name="Ament-Velasquez S.L."/>
            <person name="Kruys A."/>
            <person name="Hutchinson M.I."/>
            <person name="Powell A.J."/>
            <person name="Barry K."/>
            <person name="Miller A.N."/>
            <person name="Grigoriev I.V."/>
            <person name="Debuchy R."/>
            <person name="Gladieux P."/>
            <person name="Hiltunen Thoren M."/>
            <person name="Johannesson H."/>
        </authorList>
    </citation>
    <scope>NUCLEOTIDE SEQUENCE</scope>
    <source>
        <strain evidence="2">CBS 626.80</strain>
    </source>
</reference>
<evidence type="ECO:0000313" key="2">
    <source>
        <dbReference type="EMBL" id="KAK3950748.1"/>
    </source>
</evidence>
<comment type="caution">
    <text evidence="2">The sequence shown here is derived from an EMBL/GenBank/DDBJ whole genome shotgun (WGS) entry which is preliminary data.</text>
</comment>
<dbReference type="EMBL" id="MU859167">
    <property type="protein sequence ID" value="KAK3950748.1"/>
    <property type="molecule type" value="Genomic_DNA"/>
</dbReference>
<feature type="compositionally biased region" description="Basic and acidic residues" evidence="1">
    <location>
        <begin position="65"/>
        <end position="76"/>
    </location>
</feature>
<protein>
    <submittedName>
        <fullName evidence="2">Uncharacterized protein</fullName>
    </submittedName>
</protein>
<dbReference type="AlphaFoldDB" id="A0AAN6SF06"/>
<reference evidence="2" key="2">
    <citation type="submission" date="2023-06" db="EMBL/GenBank/DDBJ databases">
        <authorList>
            <consortium name="Lawrence Berkeley National Laboratory"/>
            <person name="Mondo S.J."/>
            <person name="Hensen N."/>
            <person name="Bonometti L."/>
            <person name="Westerberg I."/>
            <person name="Brannstrom I.O."/>
            <person name="Guillou S."/>
            <person name="Cros-Aarteil S."/>
            <person name="Calhoun S."/>
            <person name="Haridas S."/>
            <person name="Kuo A."/>
            <person name="Pangilinan J."/>
            <person name="Riley R."/>
            <person name="Labutti K."/>
            <person name="Andreopoulos B."/>
            <person name="Lipzen A."/>
            <person name="Chen C."/>
            <person name="Yanf M."/>
            <person name="Daum C."/>
            <person name="Ng V."/>
            <person name="Clum A."/>
            <person name="Steindorff A."/>
            <person name="Ohm R."/>
            <person name="Martin F."/>
            <person name="Silar P."/>
            <person name="Natvig D."/>
            <person name="Lalanne C."/>
            <person name="Gautier V."/>
            <person name="Ament-Velasquez S.L."/>
            <person name="Kruys A."/>
            <person name="Hutchinson M.I."/>
            <person name="Powell A.J."/>
            <person name="Barry K."/>
            <person name="Miller A.N."/>
            <person name="Grigoriev I.V."/>
            <person name="Debuchy R."/>
            <person name="Gladieux P."/>
            <person name="Thoren M.H."/>
            <person name="Johannesson H."/>
        </authorList>
    </citation>
    <scope>NUCLEOTIDE SEQUENCE</scope>
    <source>
        <strain evidence="2">CBS 626.80</strain>
    </source>
</reference>
<feature type="region of interest" description="Disordered" evidence="1">
    <location>
        <begin position="65"/>
        <end position="86"/>
    </location>
</feature>
<dbReference type="Proteomes" id="UP001303222">
    <property type="component" value="Unassembled WGS sequence"/>
</dbReference>